<dbReference type="Proteomes" id="UP000814176">
    <property type="component" value="Unassembled WGS sequence"/>
</dbReference>
<comment type="caution">
    <text evidence="1">The sequence shown here is derived from an EMBL/GenBank/DDBJ whole genome shotgun (WGS) entry which is preliminary data.</text>
</comment>
<proteinExistence type="predicted"/>
<reference evidence="1 2" key="1">
    <citation type="journal article" date="2021" name="Environ. Microbiol.">
        <title>Gene family expansions and transcriptome signatures uncover fungal adaptations to wood decay.</title>
        <authorList>
            <person name="Hage H."/>
            <person name="Miyauchi S."/>
            <person name="Viragh M."/>
            <person name="Drula E."/>
            <person name="Min B."/>
            <person name="Chaduli D."/>
            <person name="Navarro D."/>
            <person name="Favel A."/>
            <person name="Norest M."/>
            <person name="Lesage-Meessen L."/>
            <person name="Balint B."/>
            <person name="Merenyi Z."/>
            <person name="de Eugenio L."/>
            <person name="Morin E."/>
            <person name="Martinez A.T."/>
            <person name="Baldrian P."/>
            <person name="Stursova M."/>
            <person name="Martinez M.J."/>
            <person name="Novotny C."/>
            <person name="Magnuson J.K."/>
            <person name="Spatafora J.W."/>
            <person name="Maurice S."/>
            <person name="Pangilinan J."/>
            <person name="Andreopoulos W."/>
            <person name="LaButti K."/>
            <person name="Hundley H."/>
            <person name="Na H."/>
            <person name="Kuo A."/>
            <person name="Barry K."/>
            <person name="Lipzen A."/>
            <person name="Henrissat B."/>
            <person name="Riley R."/>
            <person name="Ahrendt S."/>
            <person name="Nagy L.G."/>
            <person name="Grigoriev I.V."/>
            <person name="Martin F."/>
            <person name="Rosso M.N."/>
        </authorList>
    </citation>
    <scope>NUCLEOTIDE SEQUENCE [LARGE SCALE GENOMIC DNA]</scope>
    <source>
        <strain evidence="1 2">CIRM-BRFM 1785</strain>
    </source>
</reference>
<organism evidence="1 2">
    <name type="scientific">Rhodofomes roseus</name>
    <dbReference type="NCBI Taxonomy" id="34475"/>
    <lineage>
        <taxon>Eukaryota</taxon>
        <taxon>Fungi</taxon>
        <taxon>Dikarya</taxon>
        <taxon>Basidiomycota</taxon>
        <taxon>Agaricomycotina</taxon>
        <taxon>Agaricomycetes</taxon>
        <taxon>Polyporales</taxon>
        <taxon>Rhodofomes</taxon>
    </lineage>
</organism>
<accession>A0ABQ8KFZ8</accession>
<dbReference type="RefSeq" id="XP_047778936.1">
    <property type="nucleotide sequence ID" value="XM_047919285.1"/>
</dbReference>
<keyword evidence="2" id="KW-1185">Reference proteome</keyword>
<protein>
    <recommendedName>
        <fullName evidence="3">Secreted protein</fullName>
    </recommendedName>
</protein>
<sequence>MHVCIVITLASVQRLDAATARSLTSLALTCKHPDSYRFCSDAPTYIAFPVHIRYPGPAIPTHSSSNAPASSTLVSYTLLSTSLAFSCIL</sequence>
<gene>
    <name evidence="1" type="ORF">C8Q71DRAFT_54882</name>
</gene>
<evidence type="ECO:0000313" key="2">
    <source>
        <dbReference type="Proteomes" id="UP000814176"/>
    </source>
</evidence>
<dbReference type="GeneID" id="72000017"/>
<name>A0ABQ8KFZ8_9APHY</name>
<evidence type="ECO:0008006" key="3">
    <source>
        <dbReference type="Google" id="ProtNLM"/>
    </source>
</evidence>
<dbReference type="EMBL" id="JADCUA010000010">
    <property type="protein sequence ID" value="KAH9836698.1"/>
    <property type="molecule type" value="Genomic_DNA"/>
</dbReference>
<evidence type="ECO:0000313" key="1">
    <source>
        <dbReference type="EMBL" id="KAH9836698.1"/>
    </source>
</evidence>